<dbReference type="PANTHER" id="PTHR43591:SF24">
    <property type="entry name" value="2-METHOXY-6-POLYPRENYL-1,4-BENZOQUINOL METHYLASE, MITOCHONDRIAL"/>
    <property type="match status" value="1"/>
</dbReference>
<dbReference type="PANTHER" id="PTHR43591">
    <property type="entry name" value="METHYLTRANSFERASE"/>
    <property type="match status" value="1"/>
</dbReference>
<reference evidence="2 3" key="1">
    <citation type="submission" date="2021-11" db="EMBL/GenBank/DDBJ databases">
        <title>Black yeast isolated from Biological Soil Crust.</title>
        <authorList>
            <person name="Kurbessoian T."/>
        </authorList>
    </citation>
    <scope>NUCLEOTIDE SEQUENCE [LARGE SCALE GENOMIC DNA]</scope>
    <source>
        <strain evidence="2 3">CCFEE 5522</strain>
    </source>
</reference>
<evidence type="ECO:0000313" key="2">
    <source>
        <dbReference type="EMBL" id="KAK4541855.1"/>
    </source>
</evidence>
<name>A0AAV9J9R0_9PEZI</name>
<protein>
    <recommendedName>
        <fullName evidence="1">Methyltransferase domain-containing protein</fullName>
    </recommendedName>
</protein>
<evidence type="ECO:0000259" key="1">
    <source>
        <dbReference type="Pfam" id="PF13847"/>
    </source>
</evidence>
<feature type="domain" description="Methyltransferase" evidence="1">
    <location>
        <begin position="50"/>
        <end position="157"/>
    </location>
</feature>
<proteinExistence type="predicted"/>
<dbReference type="GO" id="GO:0008168">
    <property type="term" value="F:methyltransferase activity"/>
    <property type="evidence" value="ECO:0007669"/>
    <property type="project" value="TreeGrafter"/>
</dbReference>
<keyword evidence="3" id="KW-1185">Reference proteome</keyword>
<organism evidence="2 3">
    <name type="scientific">Oleoguttula mirabilis</name>
    <dbReference type="NCBI Taxonomy" id="1507867"/>
    <lineage>
        <taxon>Eukaryota</taxon>
        <taxon>Fungi</taxon>
        <taxon>Dikarya</taxon>
        <taxon>Ascomycota</taxon>
        <taxon>Pezizomycotina</taxon>
        <taxon>Dothideomycetes</taxon>
        <taxon>Dothideomycetidae</taxon>
        <taxon>Mycosphaerellales</taxon>
        <taxon>Teratosphaeriaceae</taxon>
        <taxon>Oleoguttula</taxon>
    </lineage>
</organism>
<dbReference type="InterPro" id="IPR025714">
    <property type="entry name" value="Methyltranfer_dom"/>
</dbReference>
<dbReference type="Proteomes" id="UP001324427">
    <property type="component" value="Unassembled WGS sequence"/>
</dbReference>
<dbReference type="EMBL" id="JAVFHQ010000048">
    <property type="protein sequence ID" value="KAK4541855.1"/>
    <property type="molecule type" value="Genomic_DNA"/>
</dbReference>
<evidence type="ECO:0000313" key="3">
    <source>
        <dbReference type="Proteomes" id="UP001324427"/>
    </source>
</evidence>
<dbReference type="Gene3D" id="3.40.50.150">
    <property type="entry name" value="Vaccinia Virus protein VP39"/>
    <property type="match status" value="1"/>
</dbReference>
<dbReference type="AlphaFoldDB" id="A0AAV9J9R0"/>
<comment type="caution">
    <text evidence="2">The sequence shown here is derived from an EMBL/GenBank/DDBJ whole genome shotgun (WGS) entry which is preliminary data.</text>
</comment>
<dbReference type="SUPFAM" id="SSF53335">
    <property type="entry name" value="S-adenosyl-L-methionine-dependent methyltransferases"/>
    <property type="match status" value="1"/>
</dbReference>
<gene>
    <name evidence="2" type="ORF">LTR36_007387</name>
</gene>
<dbReference type="InterPro" id="IPR029063">
    <property type="entry name" value="SAM-dependent_MTases_sf"/>
</dbReference>
<dbReference type="CDD" id="cd02440">
    <property type="entry name" value="AdoMet_MTases"/>
    <property type="match status" value="1"/>
</dbReference>
<dbReference type="Pfam" id="PF13847">
    <property type="entry name" value="Methyltransf_31"/>
    <property type="match status" value="1"/>
</dbReference>
<sequence length="253" mass="28162">MSLQAAEEKARYFQGLKPQEDTVKGHGIRTAEGECQYMLPSFQQKIAANPKLRLLDVGCGPGSITLGLARLMPDGEAIGFDLSDTVLAKAREDAQKQGVTNLNFVRGDVYSLPFEDGYFDVVHTHQAVAHFHEHVQAIKELVRVTKKGGGIICMREGDLHSFRCYPHHPLMEECWEMVIKCFKSNHDTATDAGMRLKHWTVEAGVPRENITATAGSWYFHTPEGRQVYGAQWPGRITTGPFAETAVRMGFATK</sequence>
<accession>A0AAV9J9R0</accession>